<dbReference type="Proteomes" id="UP000790377">
    <property type="component" value="Unassembled WGS sequence"/>
</dbReference>
<sequence length="464" mass="53627">MGNQAGDQDPSATIKIIDDEVLELKKQEGDLLARLHLLQDTIARKQARSGQLTNSRIPVYRLPNEILLACFNQAVQFWLTESAETDERITADCLCVGYRPVKPRVFPCTHTPAIAISHVSHKWRQITVNMPSLWTKLAIAPRLERQLNIPQLRDYIDRAKSMPVTLTFRNLRWIGTLSSTQLSAIIPLVQQRQITGLTFLDSVTILWHILRRGGERFLDPLPSVFGHLTALNIFEVSGTFGPSGLKSLLFAMPQLKNLGLGFSCRRHHYDYADRLDEDEPTIHLPVLDTMTITDWSIQMRGFLRSVSAPALRQFKLMCWCQGDETCLFINDVPRFPDVRHLVFSSYYRFDREFIRAFEGVTHLTVLKFDEMSGYEDPEPVFWPNLQHLTLEFAFAPRLLDIKWLQASEDRPEHPLQISVFDSSKVINERILFQRYKMLQRYGNLEGTRMDEFRRWQADGEPELA</sequence>
<accession>A0ACB8AR44</accession>
<gene>
    <name evidence="1" type="ORF">BJ138DRAFT_1109370</name>
</gene>
<proteinExistence type="predicted"/>
<reference evidence="1" key="1">
    <citation type="journal article" date="2021" name="New Phytol.">
        <title>Evolutionary innovations through gain and loss of genes in the ectomycorrhizal Boletales.</title>
        <authorList>
            <person name="Wu G."/>
            <person name="Miyauchi S."/>
            <person name="Morin E."/>
            <person name="Kuo A."/>
            <person name="Drula E."/>
            <person name="Varga T."/>
            <person name="Kohler A."/>
            <person name="Feng B."/>
            <person name="Cao Y."/>
            <person name="Lipzen A."/>
            <person name="Daum C."/>
            <person name="Hundley H."/>
            <person name="Pangilinan J."/>
            <person name="Johnson J."/>
            <person name="Barry K."/>
            <person name="LaButti K."/>
            <person name="Ng V."/>
            <person name="Ahrendt S."/>
            <person name="Min B."/>
            <person name="Choi I.G."/>
            <person name="Park H."/>
            <person name="Plett J.M."/>
            <person name="Magnuson J."/>
            <person name="Spatafora J.W."/>
            <person name="Nagy L.G."/>
            <person name="Henrissat B."/>
            <person name="Grigoriev I.V."/>
            <person name="Yang Z.L."/>
            <person name="Xu J."/>
            <person name="Martin F.M."/>
        </authorList>
    </citation>
    <scope>NUCLEOTIDE SEQUENCE</scope>
    <source>
        <strain evidence="1">ATCC 28755</strain>
    </source>
</reference>
<comment type="caution">
    <text evidence="1">The sequence shown here is derived from an EMBL/GenBank/DDBJ whole genome shotgun (WGS) entry which is preliminary data.</text>
</comment>
<evidence type="ECO:0000313" key="1">
    <source>
        <dbReference type="EMBL" id="KAH7915851.1"/>
    </source>
</evidence>
<organism evidence="1 2">
    <name type="scientific">Hygrophoropsis aurantiaca</name>
    <dbReference type="NCBI Taxonomy" id="72124"/>
    <lineage>
        <taxon>Eukaryota</taxon>
        <taxon>Fungi</taxon>
        <taxon>Dikarya</taxon>
        <taxon>Basidiomycota</taxon>
        <taxon>Agaricomycotina</taxon>
        <taxon>Agaricomycetes</taxon>
        <taxon>Agaricomycetidae</taxon>
        <taxon>Boletales</taxon>
        <taxon>Coniophorineae</taxon>
        <taxon>Hygrophoropsidaceae</taxon>
        <taxon>Hygrophoropsis</taxon>
    </lineage>
</organism>
<evidence type="ECO:0000313" key="2">
    <source>
        <dbReference type="Proteomes" id="UP000790377"/>
    </source>
</evidence>
<protein>
    <submittedName>
        <fullName evidence="1">Uncharacterized protein</fullName>
    </submittedName>
</protein>
<keyword evidence="2" id="KW-1185">Reference proteome</keyword>
<dbReference type="EMBL" id="MU267596">
    <property type="protein sequence ID" value="KAH7915851.1"/>
    <property type="molecule type" value="Genomic_DNA"/>
</dbReference>
<name>A0ACB8AR44_9AGAM</name>